<organism evidence="7 8">
    <name type="scientific">Aspergillus terreus</name>
    <dbReference type="NCBI Taxonomy" id="33178"/>
    <lineage>
        <taxon>Eukaryota</taxon>
        <taxon>Fungi</taxon>
        <taxon>Dikarya</taxon>
        <taxon>Ascomycota</taxon>
        <taxon>Pezizomycotina</taxon>
        <taxon>Eurotiomycetes</taxon>
        <taxon>Eurotiomycetidae</taxon>
        <taxon>Eurotiales</taxon>
        <taxon>Aspergillaceae</taxon>
        <taxon>Aspergillus</taxon>
        <taxon>Aspergillus subgen. Circumdati</taxon>
    </lineage>
</organism>
<evidence type="ECO:0000256" key="4">
    <source>
        <dbReference type="ARBA" id="ARBA00023242"/>
    </source>
</evidence>
<dbReference type="PROSITE" id="PS50815">
    <property type="entry name" value="HORMA"/>
    <property type="match status" value="1"/>
</dbReference>
<comment type="subcellular location">
    <subcellularLocation>
        <location evidence="2">Chromosome</location>
    </subcellularLocation>
    <subcellularLocation>
        <location evidence="1">Nucleus</location>
    </subcellularLocation>
</comment>
<proteinExistence type="predicted"/>
<evidence type="ECO:0000256" key="2">
    <source>
        <dbReference type="ARBA" id="ARBA00004286"/>
    </source>
</evidence>
<keyword evidence="8" id="KW-1185">Reference proteome</keyword>
<dbReference type="VEuPathDB" id="FungiDB:ATEG_03335"/>
<dbReference type="OrthoDB" id="1928087at2759"/>
<dbReference type="InterPro" id="IPR011011">
    <property type="entry name" value="Znf_FYVE_PHD"/>
</dbReference>
<evidence type="ECO:0000256" key="5">
    <source>
        <dbReference type="ARBA" id="ARBA00023254"/>
    </source>
</evidence>
<dbReference type="InterPro" id="IPR036570">
    <property type="entry name" value="HORMA_dom_sf"/>
</dbReference>
<keyword evidence="3" id="KW-0158">Chromosome</keyword>
<dbReference type="EMBL" id="BLJY01000006">
    <property type="protein sequence ID" value="GFF17218.1"/>
    <property type="molecule type" value="Genomic_DNA"/>
</dbReference>
<dbReference type="PANTHER" id="PTHR48225">
    <property type="entry name" value="HORMA DOMAIN-CONTAINING PROTEIN 1"/>
    <property type="match status" value="1"/>
</dbReference>
<name>A0A5M3YXB2_ASPTE</name>
<evidence type="ECO:0000313" key="7">
    <source>
        <dbReference type="EMBL" id="GFF17218.1"/>
    </source>
</evidence>
<dbReference type="Proteomes" id="UP000452235">
    <property type="component" value="Unassembled WGS sequence"/>
</dbReference>
<reference evidence="7 8" key="1">
    <citation type="submission" date="2020-01" db="EMBL/GenBank/DDBJ databases">
        <title>Aspergillus terreus IFO 6365 whole genome shotgun sequence.</title>
        <authorList>
            <person name="Kanamasa S."/>
            <person name="Takahashi H."/>
        </authorList>
    </citation>
    <scope>NUCLEOTIDE SEQUENCE [LARGE SCALE GENOMIC DNA]</scope>
    <source>
        <strain evidence="7 8">IFO 6365</strain>
    </source>
</reference>
<dbReference type="GO" id="GO:0005694">
    <property type="term" value="C:chromosome"/>
    <property type="evidence" value="ECO:0007669"/>
    <property type="project" value="UniProtKB-SubCell"/>
</dbReference>
<gene>
    <name evidence="7" type="ORF">ATEIFO6365_0006056600</name>
</gene>
<feature type="region of interest" description="Disordered" evidence="6">
    <location>
        <begin position="709"/>
        <end position="757"/>
    </location>
</feature>
<dbReference type="Gene3D" id="3.30.900.10">
    <property type="entry name" value="HORMA domain"/>
    <property type="match status" value="1"/>
</dbReference>
<evidence type="ECO:0000313" key="8">
    <source>
        <dbReference type="Proteomes" id="UP000452235"/>
    </source>
</evidence>
<evidence type="ECO:0000256" key="1">
    <source>
        <dbReference type="ARBA" id="ARBA00004123"/>
    </source>
</evidence>
<sequence length="757" mass="84428">MVRIKFTGPAAVHPVQVQKPVPKSASSVQTKNRTELQRPTELINQASLSLKQQQSLEMVQIMLHVSVRTLLLPTTPQAGECLTPVAYQFGTLFYLREFLPLPCFEDRDLKEAQKEHKLSYREFIDKPHHPEDSQSSSTAQFGSGRRGQPLKVIVRGADSKADMILNALETGIFDALRRNVLEAIQLTILVDKDAPENVLESYTFSFKYTGVSGDMNTCLQSLTIDPVGCTADMKSAQTARVGLETIVRRLITLSAFLPVLPNKRNLGIHLFYTDDCPPDYEPPGFSAAKSDTIRYPFDANWRKESQSCGFMDSGWHTVGLRVTSLKWTGPECEGSEAPPRIPAQLEYNDVVRRADDIECPDAIEALAVTGDAPLGRQMSTDSFQGTSQDLRILERLKSMLGPQHSYSEDSDYVPTQPMNHEATLGQPNIVALEKGERFVLSERKAREIEEHLHSQMLLPNNVEFQNVGAIKCQCGWNGQEAAMIECGFCHTRQHLLCYAFRDATDPRIPKPHACYQCLLEPNEPHLLSEMTTLVLLRRALKIIVDEGYPKKTSLFTQKLHCNGQTTVQITDLLKKRGFIQPTPGYKAKGFVRKGLPKFGLVPSDDVYRRMEREIFEPMLKIHHHYTRQAADVTPEGPGMIISYEPGSFEKPGSQASAISAESDKAATADGEPEKLGDRERLKRKGEPLEWNGDESNQLDDLDKALQKSAALASGASDGKTSVPREVGESDRKRRKISNYPDPIDVGAETTDNESMCV</sequence>
<dbReference type="SUPFAM" id="SSF57903">
    <property type="entry name" value="FYVE/PHD zinc finger"/>
    <property type="match status" value="1"/>
</dbReference>
<feature type="compositionally biased region" description="Basic and acidic residues" evidence="6">
    <location>
        <begin position="661"/>
        <end position="687"/>
    </location>
</feature>
<dbReference type="GO" id="GO:0051598">
    <property type="term" value="P:meiotic recombination checkpoint signaling"/>
    <property type="evidence" value="ECO:0007669"/>
    <property type="project" value="TreeGrafter"/>
</dbReference>
<feature type="region of interest" description="Disordered" evidence="6">
    <location>
        <begin position="627"/>
        <end position="696"/>
    </location>
</feature>
<keyword evidence="5" id="KW-0469">Meiosis</keyword>
<dbReference type="GO" id="GO:0005634">
    <property type="term" value="C:nucleus"/>
    <property type="evidence" value="ECO:0007669"/>
    <property type="project" value="UniProtKB-SubCell"/>
</dbReference>
<dbReference type="PANTHER" id="PTHR48225:SF7">
    <property type="entry name" value="MEIOSIS-SPECIFIC PROTEIN HOP1"/>
    <property type="match status" value="1"/>
</dbReference>
<feature type="region of interest" description="Disordered" evidence="6">
    <location>
        <begin position="125"/>
        <end position="144"/>
    </location>
</feature>
<dbReference type="InterPro" id="IPR013083">
    <property type="entry name" value="Znf_RING/FYVE/PHD"/>
</dbReference>
<dbReference type="InterPro" id="IPR051294">
    <property type="entry name" value="HORMA_MeioticProgression"/>
</dbReference>
<comment type="caution">
    <text evidence="7">The sequence shown here is derived from an EMBL/GenBank/DDBJ whole genome shotgun (WGS) entry which is preliminary data.</text>
</comment>
<dbReference type="Gene3D" id="3.30.40.10">
    <property type="entry name" value="Zinc/RING finger domain, C3HC4 (zinc finger)"/>
    <property type="match status" value="1"/>
</dbReference>
<dbReference type="InterPro" id="IPR003511">
    <property type="entry name" value="HORMA_dom"/>
</dbReference>
<dbReference type="Pfam" id="PF02301">
    <property type="entry name" value="HORMA"/>
    <property type="match status" value="1"/>
</dbReference>
<evidence type="ECO:0000256" key="6">
    <source>
        <dbReference type="SAM" id="MobiDB-lite"/>
    </source>
</evidence>
<dbReference type="GO" id="GO:0007130">
    <property type="term" value="P:synaptonemal complex assembly"/>
    <property type="evidence" value="ECO:0007669"/>
    <property type="project" value="TreeGrafter"/>
</dbReference>
<dbReference type="AlphaFoldDB" id="A0A5M3YXB2"/>
<dbReference type="SUPFAM" id="SSF56019">
    <property type="entry name" value="The spindle assembly checkpoint protein mad2"/>
    <property type="match status" value="1"/>
</dbReference>
<evidence type="ECO:0000256" key="3">
    <source>
        <dbReference type="ARBA" id="ARBA00022454"/>
    </source>
</evidence>
<protein>
    <submittedName>
        <fullName evidence="7">Putative meiosis specific protein Hop1</fullName>
    </submittedName>
</protein>
<accession>A0A5M3YXB2</accession>
<keyword evidence="4" id="KW-0539">Nucleus</keyword>